<dbReference type="AlphaFoldDB" id="A0A286RDZ1"/>
<evidence type="ECO:0000259" key="11">
    <source>
        <dbReference type="PROSITE" id="PS51782"/>
    </source>
</evidence>
<dbReference type="InterPro" id="IPR036779">
    <property type="entry name" value="LysM_dom_sf"/>
</dbReference>
<dbReference type="SUPFAM" id="SSF141523">
    <property type="entry name" value="L,D-transpeptidase catalytic domain-like"/>
    <property type="match status" value="1"/>
</dbReference>
<dbReference type="PANTHER" id="PTHR30582:SF24">
    <property type="entry name" value="L,D-TRANSPEPTIDASE ERFK_SRFK-RELATED"/>
    <property type="match status" value="1"/>
</dbReference>
<keyword evidence="7 9" id="KW-0573">Peptidoglycan synthesis</keyword>
<dbReference type="Pfam" id="PF03734">
    <property type="entry name" value="YkuD"/>
    <property type="match status" value="1"/>
</dbReference>
<evidence type="ECO:0000313" key="13">
    <source>
        <dbReference type="EMBL" id="ASV74179.1"/>
    </source>
</evidence>
<dbReference type="PROSITE" id="PS52029">
    <property type="entry name" value="LD_TPASE"/>
    <property type="match status" value="1"/>
</dbReference>
<proteinExistence type="inferred from homology"/>
<dbReference type="SUPFAM" id="SSF54106">
    <property type="entry name" value="LysM domain"/>
    <property type="match status" value="1"/>
</dbReference>
<evidence type="ECO:0000313" key="14">
    <source>
        <dbReference type="Proteomes" id="UP000215086"/>
    </source>
</evidence>
<protein>
    <submittedName>
        <fullName evidence="13">Uncharacterized protein</fullName>
    </submittedName>
</protein>
<organism evidence="13 14">
    <name type="scientific">Thermogutta terrifontis</name>
    <dbReference type="NCBI Taxonomy" id="1331910"/>
    <lineage>
        <taxon>Bacteria</taxon>
        <taxon>Pseudomonadati</taxon>
        <taxon>Planctomycetota</taxon>
        <taxon>Planctomycetia</taxon>
        <taxon>Pirellulales</taxon>
        <taxon>Thermoguttaceae</taxon>
        <taxon>Thermogutta</taxon>
    </lineage>
</organism>
<sequence length="422" mass="44760">METIKTIGVLVVLLVVGYLGYKAVTTPPPTPPRDDDAHPPPATSNLNVPIPELPAELAQHSGNAPAAGSQPMSGAASDANQVAAGRQPPPAFMGGTVPSSSDPSPASSPNVAGDGSRNKDGQMASLTPQAAVASAMSRPPADVLSPAGAIGMPDVSNTAGNANPRTGEQQPPDSSGSPSAGDIGQSGIRKEFAEFLEAAYRKLDRGEFSQVHTVLTAWYADPRLTPQEDAQLTDLLDQVAGTVVFSRQHLLEKPYIVQPGDTLQSIAERYNVTPELLAKINGIAKPEDLVPGMTLKVLRGPFDAVIYLHRRELVLMLQGKYAGRFRIGIGTDARQCEGSYQVREKTRFPRYFSDSGVYEAGDPRNPLGPKWIGLEGRLGIHSTDDPAQFDNPQAPGSIFVSAKDMEDLFDILTIGSRVTVLP</sequence>
<accession>A0A286RDZ1</accession>
<dbReference type="InterPro" id="IPR038063">
    <property type="entry name" value="Transpep_catalytic_dom"/>
</dbReference>
<feature type="compositionally biased region" description="Polar residues" evidence="10">
    <location>
        <begin position="155"/>
        <end position="169"/>
    </location>
</feature>
<dbReference type="InterPro" id="IPR005490">
    <property type="entry name" value="LD_TPept_cat_dom"/>
</dbReference>
<dbReference type="OrthoDB" id="9787225at2"/>
<dbReference type="GO" id="GO:0008360">
    <property type="term" value="P:regulation of cell shape"/>
    <property type="evidence" value="ECO:0007669"/>
    <property type="project" value="UniProtKB-UniRule"/>
</dbReference>
<dbReference type="EMBL" id="CP018477">
    <property type="protein sequence ID" value="ASV74179.1"/>
    <property type="molecule type" value="Genomic_DNA"/>
</dbReference>
<dbReference type="CDD" id="cd00118">
    <property type="entry name" value="LysM"/>
    <property type="match status" value="1"/>
</dbReference>
<dbReference type="Gene3D" id="2.40.440.10">
    <property type="entry name" value="L,D-transpeptidase catalytic domain-like"/>
    <property type="match status" value="1"/>
</dbReference>
<feature type="domain" description="LysM" evidence="11">
    <location>
        <begin position="253"/>
        <end position="297"/>
    </location>
</feature>
<dbReference type="GO" id="GO:0071555">
    <property type="term" value="P:cell wall organization"/>
    <property type="evidence" value="ECO:0007669"/>
    <property type="project" value="UniProtKB-UniRule"/>
</dbReference>
<dbReference type="UniPathway" id="UPA00219"/>
<evidence type="ECO:0000256" key="6">
    <source>
        <dbReference type="ARBA" id="ARBA00022960"/>
    </source>
</evidence>
<evidence type="ECO:0000256" key="7">
    <source>
        <dbReference type="ARBA" id="ARBA00022984"/>
    </source>
</evidence>
<keyword evidence="5" id="KW-0378">Hydrolase</keyword>
<dbReference type="RefSeq" id="WP_095414574.1">
    <property type="nucleotide sequence ID" value="NZ_CP018477.1"/>
</dbReference>
<evidence type="ECO:0000259" key="12">
    <source>
        <dbReference type="PROSITE" id="PS52029"/>
    </source>
</evidence>
<feature type="compositionally biased region" description="Low complexity" evidence="10">
    <location>
        <begin position="98"/>
        <end position="109"/>
    </location>
</feature>
<dbReference type="KEGG" id="ttf:THTE_1577"/>
<dbReference type="GO" id="GO:0071972">
    <property type="term" value="F:peptidoglycan L,D-transpeptidase activity"/>
    <property type="evidence" value="ECO:0007669"/>
    <property type="project" value="TreeGrafter"/>
</dbReference>
<dbReference type="Gene3D" id="3.10.350.10">
    <property type="entry name" value="LysM domain"/>
    <property type="match status" value="1"/>
</dbReference>
<feature type="domain" description="L,D-TPase catalytic" evidence="12">
    <location>
        <begin position="302"/>
        <end position="421"/>
    </location>
</feature>
<evidence type="ECO:0000256" key="9">
    <source>
        <dbReference type="PROSITE-ProRule" id="PRU01373"/>
    </source>
</evidence>
<feature type="compositionally biased region" description="Low complexity" evidence="10">
    <location>
        <begin position="171"/>
        <end position="182"/>
    </location>
</feature>
<evidence type="ECO:0000256" key="5">
    <source>
        <dbReference type="ARBA" id="ARBA00022801"/>
    </source>
</evidence>
<comment type="pathway">
    <text evidence="1 9">Cell wall biogenesis; peptidoglycan biosynthesis.</text>
</comment>
<dbReference type="GO" id="GO:0018104">
    <property type="term" value="P:peptidoglycan-protein cross-linking"/>
    <property type="evidence" value="ECO:0007669"/>
    <property type="project" value="TreeGrafter"/>
</dbReference>
<dbReference type="PANTHER" id="PTHR30582">
    <property type="entry name" value="L,D-TRANSPEPTIDASE"/>
    <property type="match status" value="1"/>
</dbReference>
<dbReference type="InterPro" id="IPR050979">
    <property type="entry name" value="LD-transpeptidase"/>
</dbReference>
<reference evidence="13 14" key="1">
    <citation type="journal article" name="Front. Microbiol.">
        <title>Sugar Metabolism of the First Thermophilic Planctomycete Thermogutta terrifontis: Comparative Genomic and Transcriptomic Approaches.</title>
        <authorList>
            <person name="Elcheninov A.G."/>
            <person name="Menzel P."/>
            <person name="Gudbergsdottir S.R."/>
            <person name="Slesarev A.I."/>
            <person name="Kadnikov V.V."/>
            <person name="Krogh A."/>
            <person name="Bonch-Osmolovskaya E.A."/>
            <person name="Peng X."/>
            <person name="Kublanov I.V."/>
        </authorList>
    </citation>
    <scope>NUCLEOTIDE SEQUENCE [LARGE SCALE GENOMIC DNA]</scope>
    <source>
        <strain evidence="13 14">R1</strain>
    </source>
</reference>
<feature type="region of interest" description="Disordered" evidence="10">
    <location>
        <begin position="26"/>
        <end position="185"/>
    </location>
</feature>
<dbReference type="SMART" id="SM00257">
    <property type="entry name" value="LysM"/>
    <property type="match status" value="1"/>
</dbReference>
<dbReference type="GO" id="GO:0005576">
    <property type="term" value="C:extracellular region"/>
    <property type="evidence" value="ECO:0007669"/>
    <property type="project" value="TreeGrafter"/>
</dbReference>
<comment type="similarity">
    <text evidence="2">Belongs to the YkuD family.</text>
</comment>
<evidence type="ECO:0000256" key="10">
    <source>
        <dbReference type="SAM" id="MobiDB-lite"/>
    </source>
</evidence>
<evidence type="ECO:0000256" key="4">
    <source>
        <dbReference type="ARBA" id="ARBA00022679"/>
    </source>
</evidence>
<keyword evidence="8 9" id="KW-0961">Cell wall biogenesis/degradation</keyword>
<dbReference type="Proteomes" id="UP000215086">
    <property type="component" value="Chromosome"/>
</dbReference>
<evidence type="ECO:0000256" key="8">
    <source>
        <dbReference type="ARBA" id="ARBA00023316"/>
    </source>
</evidence>
<dbReference type="CDD" id="cd16913">
    <property type="entry name" value="YkuD_like"/>
    <property type="match status" value="1"/>
</dbReference>
<name>A0A286RDZ1_9BACT</name>
<evidence type="ECO:0000256" key="1">
    <source>
        <dbReference type="ARBA" id="ARBA00004752"/>
    </source>
</evidence>
<dbReference type="InterPro" id="IPR018392">
    <property type="entry name" value="LysM"/>
</dbReference>
<comment type="caution">
    <text evidence="9">Lacks conserved residue(s) required for the propagation of feature annotation.</text>
</comment>
<evidence type="ECO:0000256" key="2">
    <source>
        <dbReference type="ARBA" id="ARBA00005992"/>
    </source>
</evidence>
<keyword evidence="4" id="KW-0808">Transferase</keyword>
<dbReference type="GO" id="GO:0016757">
    <property type="term" value="F:glycosyltransferase activity"/>
    <property type="evidence" value="ECO:0007669"/>
    <property type="project" value="UniProtKB-KW"/>
</dbReference>
<gene>
    <name evidence="13" type="ORF">THTE_1577</name>
</gene>
<keyword evidence="6 9" id="KW-0133">Cell shape</keyword>
<dbReference type="Pfam" id="PF01476">
    <property type="entry name" value="LysM"/>
    <property type="match status" value="1"/>
</dbReference>
<evidence type="ECO:0000256" key="3">
    <source>
        <dbReference type="ARBA" id="ARBA00022676"/>
    </source>
</evidence>
<keyword evidence="14" id="KW-1185">Reference proteome</keyword>
<dbReference type="PROSITE" id="PS51782">
    <property type="entry name" value="LYSM"/>
    <property type="match status" value="1"/>
</dbReference>
<keyword evidence="3" id="KW-0328">Glycosyltransferase</keyword>